<evidence type="ECO:0000313" key="4">
    <source>
        <dbReference type="Proteomes" id="UP000285013"/>
    </source>
</evidence>
<accession>A0A415MXV3</accession>
<dbReference type="Proteomes" id="UP000285013">
    <property type="component" value="Unassembled WGS sequence"/>
</dbReference>
<comment type="caution">
    <text evidence="3">The sequence shown here is derived from an EMBL/GenBank/DDBJ whole genome shotgun (WGS) entry which is preliminary data.</text>
</comment>
<dbReference type="CDD" id="cd00093">
    <property type="entry name" value="HTH_XRE"/>
    <property type="match status" value="1"/>
</dbReference>
<evidence type="ECO:0000256" key="1">
    <source>
        <dbReference type="SAM" id="MobiDB-lite"/>
    </source>
</evidence>
<dbReference type="GO" id="GO:0003677">
    <property type="term" value="F:DNA binding"/>
    <property type="evidence" value="ECO:0007669"/>
    <property type="project" value="InterPro"/>
</dbReference>
<evidence type="ECO:0000313" key="3">
    <source>
        <dbReference type="EMBL" id="RHL87102.1"/>
    </source>
</evidence>
<dbReference type="Pfam" id="PF01381">
    <property type="entry name" value="HTH_3"/>
    <property type="match status" value="1"/>
</dbReference>
<feature type="domain" description="HTH cro/C1-type" evidence="2">
    <location>
        <begin position="22"/>
        <end position="61"/>
    </location>
</feature>
<protein>
    <submittedName>
        <fullName evidence="3">XRE family transcriptional regulator</fullName>
    </submittedName>
</protein>
<reference evidence="3 4" key="1">
    <citation type="submission" date="2018-08" db="EMBL/GenBank/DDBJ databases">
        <title>A genome reference for cultivated species of the human gut microbiota.</title>
        <authorList>
            <person name="Zou Y."/>
            <person name="Xue W."/>
            <person name="Luo G."/>
        </authorList>
    </citation>
    <scope>NUCLEOTIDE SEQUENCE [LARGE SCALE GENOMIC DNA]</scope>
    <source>
        <strain evidence="3 4">AF36-16BH</strain>
    </source>
</reference>
<dbReference type="Gene3D" id="1.10.260.40">
    <property type="entry name" value="lambda repressor-like DNA-binding domains"/>
    <property type="match status" value="1"/>
</dbReference>
<dbReference type="InterPro" id="IPR001387">
    <property type="entry name" value="Cro/C1-type_HTH"/>
</dbReference>
<dbReference type="InterPro" id="IPR010982">
    <property type="entry name" value="Lambda_DNA-bd_dom_sf"/>
</dbReference>
<sequence length="76" mass="8719">MNTTSLDQIKDRYYGEKGTPERDQRAMTQAELADRIEKKRSFISKVENDSGNITLKTLYDIIERGLGGKLKIEVQL</sequence>
<proteinExistence type="predicted"/>
<dbReference type="RefSeq" id="WP_117691287.1">
    <property type="nucleotide sequence ID" value="NZ_JAQDGM010000001.1"/>
</dbReference>
<dbReference type="AlphaFoldDB" id="A0A415MXV3"/>
<dbReference type="PROSITE" id="PS50943">
    <property type="entry name" value="HTH_CROC1"/>
    <property type="match status" value="1"/>
</dbReference>
<gene>
    <name evidence="3" type="ORF">DWZ95_20930</name>
</gene>
<feature type="compositionally biased region" description="Basic and acidic residues" evidence="1">
    <location>
        <begin position="8"/>
        <end position="24"/>
    </location>
</feature>
<organism evidence="3 4">
    <name type="scientific">Bacteroides intestinalis</name>
    <dbReference type="NCBI Taxonomy" id="329854"/>
    <lineage>
        <taxon>Bacteria</taxon>
        <taxon>Pseudomonadati</taxon>
        <taxon>Bacteroidota</taxon>
        <taxon>Bacteroidia</taxon>
        <taxon>Bacteroidales</taxon>
        <taxon>Bacteroidaceae</taxon>
        <taxon>Bacteroides</taxon>
    </lineage>
</organism>
<feature type="region of interest" description="Disordered" evidence="1">
    <location>
        <begin position="1"/>
        <end position="24"/>
    </location>
</feature>
<evidence type="ECO:0000259" key="2">
    <source>
        <dbReference type="PROSITE" id="PS50943"/>
    </source>
</evidence>
<name>A0A415MXV3_9BACE</name>
<dbReference type="EMBL" id="QRPE01000035">
    <property type="protein sequence ID" value="RHL87102.1"/>
    <property type="molecule type" value="Genomic_DNA"/>
</dbReference>
<dbReference type="SUPFAM" id="SSF47413">
    <property type="entry name" value="lambda repressor-like DNA-binding domains"/>
    <property type="match status" value="1"/>
</dbReference>